<evidence type="ECO:0000313" key="1">
    <source>
        <dbReference type="EMBL" id="KZO92052.1"/>
    </source>
</evidence>
<sequence length="862" mass="98354">MRGLFPGGVPMRVRTAIFRTKMQPEIPRRWITRSEPVLSDNFDDASLLQTPSVHAHTQQIDSQMNESKRMSFQAADNKWIDRVLTPRVRLSQDSTQRALRQSIYTGDMAHVEKAYIAFRESSLNLQSLTATDSAHSALVSAPSSRVQSLLIAREQLSLYLTEPAQHVMAAIDQDLRHMWLPMMTCNTAIELRTVVPRLARLDFLDEAAAILTRYARGQGLSSDPELLRQAAIDSTLWRPILNRHLRLRSPPEKISKLLLRATGLGLPVDRMLCEQIIQHYLTCQPYPHQELATCFDLMSDNQVEFEEGTHGLKLLWMLKTGSKKTDIDELVRIIKQSGGLDSLHPPSLNALVIYEARRGNWHEVQRYLERIRSKGVSLEYEALLALKGFPELDLAPSSTTISKRDDDRDHSRALTWWLKVQQCLQNTESGLDDRVKQAVAICSDAQEHLEPLGLISVLQPVLVLTSLNKTMVDLSMARTALVTGIYDKLVWPDPRILQQPSHKVNVANMIQRFLHIFVEMGDMDRFTLLCIQASMLQVRLPSRRLHSLFNQILKRRPSWEEAAAYYEQLQLLHSDGEVYACLRDILYIPGNSDRPYPSAKFFGRLVKNCNYNQKRRLLKTLLRCYVDFLRTNVAFEWRETIPGHQANIGAQVRSLHAMVPEEHGWDDFVERQLHTLLMTVYFFTDQFDEAVALWKAFPEERRFDRSVISSFIDGCGRHFKVRIAEEAWDELRARRQPTANEWGAWLECLCRHSKASFERARDILLFEMGTGGGSADVPSADAGLVRTILSFSGKYNVLEDTKGIIKTHLPNVWLQLQAAMPIDLPSSRQQEKAMLLNATISLSSLSEENPHAGVERTPELGK</sequence>
<dbReference type="InterPro" id="IPR011990">
    <property type="entry name" value="TPR-like_helical_dom_sf"/>
</dbReference>
<dbReference type="Gene3D" id="1.25.40.10">
    <property type="entry name" value="Tetratricopeptide repeat domain"/>
    <property type="match status" value="1"/>
</dbReference>
<proteinExistence type="predicted"/>
<dbReference type="OrthoDB" id="3424618at2759"/>
<dbReference type="STRING" id="1330018.A0A167HWC6"/>
<dbReference type="EMBL" id="KV417314">
    <property type="protein sequence ID" value="KZO92052.1"/>
    <property type="molecule type" value="Genomic_DNA"/>
</dbReference>
<evidence type="ECO:0000313" key="2">
    <source>
        <dbReference type="Proteomes" id="UP000076738"/>
    </source>
</evidence>
<protein>
    <submittedName>
        <fullName evidence="1">Uncharacterized protein</fullName>
    </submittedName>
</protein>
<accession>A0A167HWC6</accession>
<name>A0A167HWC6_CALVF</name>
<organism evidence="1 2">
    <name type="scientific">Calocera viscosa (strain TUFC12733)</name>
    <dbReference type="NCBI Taxonomy" id="1330018"/>
    <lineage>
        <taxon>Eukaryota</taxon>
        <taxon>Fungi</taxon>
        <taxon>Dikarya</taxon>
        <taxon>Basidiomycota</taxon>
        <taxon>Agaricomycotina</taxon>
        <taxon>Dacrymycetes</taxon>
        <taxon>Dacrymycetales</taxon>
        <taxon>Dacrymycetaceae</taxon>
        <taxon>Calocera</taxon>
    </lineage>
</organism>
<dbReference type="AlphaFoldDB" id="A0A167HWC6"/>
<dbReference type="Proteomes" id="UP000076738">
    <property type="component" value="Unassembled WGS sequence"/>
</dbReference>
<reference evidence="1 2" key="1">
    <citation type="journal article" date="2016" name="Mol. Biol. Evol.">
        <title>Comparative Genomics of Early-Diverging Mushroom-Forming Fungi Provides Insights into the Origins of Lignocellulose Decay Capabilities.</title>
        <authorList>
            <person name="Nagy L.G."/>
            <person name="Riley R."/>
            <person name="Tritt A."/>
            <person name="Adam C."/>
            <person name="Daum C."/>
            <person name="Floudas D."/>
            <person name="Sun H."/>
            <person name="Yadav J.S."/>
            <person name="Pangilinan J."/>
            <person name="Larsson K.H."/>
            <person name="Matsuura K."/>
            <person name="Barry K."/>
            <person name="Labutti K."/>
            <person name="Kuo R."/>
            <person name="Ohm R.A."/>
            <person name="Bhattacharya S.S."/>
            <person name="Shirouzu T."/>
            <person name="Yoshinaga Y."/>
            <person name="Martin F.M."/>
            <person name="Grigoriev I.V."/>
            <person name="Hibbett D.S."/>
        </authorList>
    </citation>
    <scope>NUCLEOTIDE SEQUENCE [LARGE SCALE GENOMIC DNA]</scope>
    <source>
        <strain evidence="1 2">TUFC12733</strain>
    </source>
</reference>
<keyword evidence="2" id="KW-1185">Reference proteome</keyword>
<gene>
    <name evidence="1" type="ORF">CALVIDRAFT_557751</name>
</gene>